<dbReference type="Proteomes" id="UP000823921">
    <property type="component" value="Unassembled WGS sequence"/>
</dbReference>
<reference evidence="2" key="1">
    <citation type="journal article" date="2021" name="PeerJ">
        <title>Extensive microbial diversity within the chicken gut microbiome revealed by metagenomics and culture.</title>
        <authorList>
            <person name="Gilroy R."/>
            <person name="Ravi A."/>
            <person name="Getino M."/>
            <person name="Pursley I."/>
            <person name="Horton D.L."/>
            <person name="Alikhan N.F."/>
            <person name="Baker D."/>
            <person name="Gharbi K."/>
            <person name="Hall N."/>
            <person name="Watson M."/>
            <person name="Adriaenssens E.M."/>
            <person name="Foster-Nyarko E."/>
            <person name="Jarju S."/>
            <person name="Secka A."/>
            <person name="Antonio M."/>
            <person name="Oren A."/>
            <person name="Chaudhuri R.R."/>
            <person name="La Ragione R."/>
            <person name="Hildebrand F."/>
            <person name="Pallen M.J."/>
        </authorList>
    </citation>
    <scope>NUCLEOTIDE SEQUENCE</scope>
    <source>
        <strain evidence="2">CHK192-8294</strain>
    </source>
</reference>
<sequence>MVRRHTKALIKRSGNQAIIRHSRYSLLKREGRDIGATLADFYRKDSRPVGANRAVVPGAKDLESRFPHLAREWHPTRNGGLKPCQVTFGIKRKVWWRCQKGHEWRASVQSRTLDGTGCPVCAGRVILPGENDMASQFPEVAKQWHPTKNQPLLPSQVTPTSKRRVWWRCPLGHEYIAAVGMRTMRNSACPYCAGKKVLAGFNDLATTQPQIADQWHPTLNGTLTPRMVTAGSHKKVWWICAEGHIWKAAVYSRAGKQKRGCPVCAGVVNGKRKAQYERTLAEARRLMAEEFLPDPPSLQVRCEQS</sequence>
<name>A0A9D2SAM9_9FIRM</name>
<evidence type="ECO:0000313" key="2">
    <source>
        <dbReference type="EMBL" id="HJB80492.1"/>
    </source>
</evidence>
<dbReference type="PANTHER" id="PTHR37317">
    <property type="entry name" value="BLR8090 PROTEIN"/>
    <property type="match status" value="1"/>
</dbReference>
<gene>
    <name evidence="2" type="ORF">H9712_05865</name>
</gene>
<feature type="domain" description="Treble clef zinc finger" evidence="1">
    <location>
        <begin position="141"/>
        <end position="195"/>
    </location>
</feature>
<protein>
    <submittedName>
        <fullName evidence="2">Zinc-ribbon domain-containing protein</fullName>
    </submittedName>
</protein>
<feature type="domain" description="Treble clef zinc finger" evidence="1">
    <location>
        <begin position="69"/>
        <end position="124"/>
    </location>
</feature>
<feature type="domain" description="Treble clef zinc finger" evidence="1">
    <location>
        <begin position="211"/>
        <end position="266"/>
    </location>
</feature>
<dbReference type="EMBL" id="DWXO01000056">
    <property type="protein sequence ID" value="HJB80492.1"/>
    <property type="molecule type" value="Genomic_DNA"/>
</dbReference>
<proteinExistence type="predicted"/>
<dbReference type="AlphaFoldDB" id="A0A9D2SAM9"/>
<dbReference type="PANTHER" id="PTHR37317:SF1">
    <property type="entry name" value="ZINC-RIBBON DOMAIN-CONTAINING PROTEIN-RELATED"/>
    <property type="match status" value="1"/>
</dbReference>
<dbReference type="Pfam" id="PF14311">
    <property type="entry name" value="DUF4379"/>
    <property type="match status" value="3"/>
</dbReference>
<accession>A0A9D2SAM9</accession>
<evidence type="ECO:0000313" key="3">
    <source>
        <dbReference type="Proteomes" id="UP000823921"/>
    </source>
</evidence>
<comment type="caution">
    <text evidence="2">The sequence shown here is derived from an EMBL/GenBank/DDBJ whole genome shotgun (WGS) entry which is preliminary data.</text>
</comment>
<organism evidence="2 3">
    <name type="scientific">Candidatus Flavonifractor intestinigallinarum</name>
    <dbReference type="NCBI Taxonomy" id="2838586"/>
    <lineage>
        <taxon>Bacteria</taxon>
        <taxon>Bacillati</taxon>
        <taxon>Bacillota</taxon>
        <taxon>Clostridia</taxon>
        <taxon>Eubacteriales</taxon>
        <taxon>Oscillospiraceae</taxon>
        <taxon>Flavonifractor</taxon>
    </lineage>
</organism>
<reference evidence="2" key="2">
    <citation type="submission" date="2021-04" db="EMBL/GenBank/DDBJ databases">
        <authorList>
            <person name="Gilroy R."/>
        </authorList>
    </citation>
    <scope>NUCLEOTIDE SEQUENCE</scope>
    <source>
        <strain evidence="2">CHK192-8294</strain>
    </source>
</reference>
<dbReference type="InterPro" id="IPR025487">
    <property type="entry name" value="DUF4379"/>
</dbReference>
<evidence type="ECO:0000259" key="1">
    <source>
        <dbReference type="Pfam" id="PF14311"/>
    </source>
</evidence>